<gene>
    <name evidence="5" type="ORF">H6H03_24595</name>
</gene>
<accession>A0ABR8KFF6</accession>
<evidence type="ECO:0000313" key="5">
    <source>
        <dbReference type="EMBL" id="MBD2737025.1"/>
    </source>
</evidence>
<dbReference type="InterPro" id="IPR039994">
    <property type="entry name" value="NO66-like"/>
</dbReference>
<dbReference type="EMBL" id="JACJTU010000026">
    <property type="protein sequence ID" value="MBD2737025.1"/>
    <property type="molecule type" value="Genomic_DNA"/>
</dbReference>
<dbReference type="Gene3D" id="2.60.120.650">
    <property type="entry name" value="Cupin"/>
    <property type="match status" value="1"/>
</dbReference>
<evidence type="ECO:0000256" key="2">
    <source>
        <dbReference type="ARBA" id="ARBA00022723"/>
    </source>
</evidence>
<keyword evidence="6" id="KW-1185">Reference proteome</keyword>
<organism evidence="5 6">
    <name type="scientific">Nostoc paludosum FACHB-159</name>
    <dbReference type="NCBI Taxonomy" id="2692908"/>
    <lineage>
        <taxon>Bacteria</taxon>
        <taxon>Bacillati</taxon>
        <taxon>Cyanobacteriota</taxon>
        <taxon>Cyanophyceae</taxon>
        <taxon>Nostocales</taxon>
        <taxon>Nostocaceae</taxon>
        <taxon>Nostoc</taxon>
    </lineage>
</organism>
<evidence type="ECO:0000313" key="6">
    <source>
        <dbReference type="Proteomes" id="UP000637383"/>
    </source>
</evidence>
<comment type="caution">
    <text evidence="5">The sequence shown here is derived from an EMBL/GenBank/DDBJ whole genome shotgun (WGS) entry which is preliminary data.</text>
</comment>
<dbReference type="PROSITE" id="PS51184">
    <property type="entry name" value="JMJC"/>
    <property type="match status" value="1"/>
</dbReference>
<dbReference type="PANTHER" id="PTHR13096:SF8">
    <property type="entry name" value="RIBOSOMAL OXYGENASE 1"/>
    <property type="match status" value="1"/>
</dbReference>
<feature type="domain" description="JmjC" evidence="4">
    <location>
        <begin position="80"/>
        <end position="240"/>
    </location>
</feature>
<reference evidence="5 6" key="1">
    <citation type="journal article" date="2020" name="ISME J.">
        <title>Comparative genomics reveals insights into cyanobacterial evolution and habitat adaptation.</title>
        <authorList>
            <person name="Chen M.Y."/>
            <person name="Teng W.K."/>
            <person name="Zhao L."/>
            <person name="Hu C.X."/>
            <person name="Zhou Y.K."/>
            <person name="Han B.P."/>
            <person name="Song L.R."/>
            <person name="Shu W.S."/>
        </authorList>
    </citation>
    <scope>NUCLEOTIDE SEQUENCE [LARGE SCALE GENOMIC DNA]</scope>
    <source>
        <strain evidence="5 6">FACHB-159</strain>
    </source>
</reference>
<evidence type="ECO:0000256" key="3">
    <source>
        <dbReference type="ARBA" id="ARBA00023004"/>
    </source>
</evidence>
<protein>
    <submittedName>
        <fullName evidence="5">Cupin</fullName>
    </submittedName>
</protein>
<name>A0ABR8KFF6_9NOSO</name>
<evidence type="ECO:0000256" key="1">
    <source>
        <dbReference type="ARBA" id="ARBA00001954"/>
    </source>
</evidence>
<comment type="cofactor">
    <cofactor evidence="1">
        <name>Fe(2+)</name>
        <dbReference type="ChEBI" id="CHEBI:29033"/>
    </cofactor>
</comment>
<dbReference type="InterPro" id="IPR003347">
    <property type="entry name" value="JmjC_dom"/>
</dbReference>
<sequence>MSNPDFDFEKLIKPIDKKAFLTKYWEKKPLVIIREEADYYASLLSMKDIDNIIRFINLKSSDIEIDSLNNSQGFNSSDFHRLPSINNLYKAYSQDQTLLIHKLQNYWQPIATLCRHLEQFFNHPVNANLYLTPENSQAYPTHFDLNDFFILQLEGSKLWRIYDSFLDLPIATHIQPIPKEILETSPREVYLKAGDLLYLPRGYVHEVLTLESSSLHLTVAIDVLKWSHLIVEAIASVAEENVNFRKALPVGFLHRSEAKALIKDQLAQLLQVLADSANHEDAVQRLATVLLNYL</sequence>
<dbReference type="PANTHER" id="PTHR13096">
    <property type="entry name" value="MINA53 MYC INDUCED NUCLEAR ANTIGEN"/>
    <property type="match status" value="1"/>
</dbReference>
<dbReference type="Proteomes" id="UP000637383">
    <property type="component" value="Unassembled WGS sequence"/>
</dbReference>
<keyword evidence="3" id="KW-0408">Iron</keyword>
<evidence type="ECO:0000259" key="4">
    <source>
        <dbReference type="PROSITE" id="PS51184"/>
    </source>
</evidence>
<proteinExistence type="predicted"/>
<dbReference type="Pfam" id="PF08007">
    <property type="entry name" value="JmjC_2"/>
    <property type="match status" value="1"/>
</dbReference>
<keyword evidence="2" id="KW-0479">Metal-binding</keyword>
<dbReference type="SUPFAM" id="SSF51197">
    <property type="entry name" value="Clavaminate synthase-like"/>
    <property type="match status" value="1"/>
</dbReference>